<organism evidence="1 2">
    <name type="scientific">Zygotorulaspora mrakii</name>
    <name type="common">Zygosaccharomyces mrakii</name>
    <dbReference type="NCBI Taxonomy" id="42260"/>
    <lineage>
        <taxon>Eukaryota</taxon>
        <taxon>Fungi</taxon>
        <taxon>Dikarya</taxon>
        <taxon>Ascomycota</taxon>
        <taxon>Saccharomycotina</taxon>
        <taxon>Saccharomycetes</taxon>
        <taxon>Saccharomycetales</taxon>
        <taxon>Saccharomycetaceae</taxon>
        <taxon>Zygotorulaspora</taxon>
    </lineage>
</organism>
<name>A0A7H9AX99_ZYGMR</name>
<sequence>MLRRSKSTINNNGKKRHSMFIDLKHSILSANDPITESTFKHSFQTKNKSLDSLALEDDLTLQEVPQKMNRKAITAKKTSKLKRSSVVLDNSLLRDYNIAVNHFENPVSTTIQSSHSNHSISSVASKISSLFSSNSCLSIHDLLNEDITDENKKQKTSIRKQEPVKAVRGAMIYLFDADQGSVSEHIWDFDDEYISGHNNRTYNRTELIFD</sequence>
<dbReference type="AlphaFoldDB" id="A0A7H9AX99"/>
<dbReference type="KEGG" id="zmk:HG535_0A03480"/>
<dbReference type="OrthoDB" id="4068551at2759"/>
<accession>A0A7H9AX99</accession>
<dbReference type="RefSeq" id="XP_037142137.1">
    <property type="nucleotide sequence ID" value="XM_037286242.1"/>
</dbReference>
<gene>
    <name evidence="1" type="ORF">HG535_0A03480</name>
</gene>
<proteinExistence type="predicted"/>
<dbReference type="EMBL" id="CP058604">
    <property type="protein sequence ID" value="QLG70409.1"/>
    <property type="molecule type" value="Genomic_DNA"/>
</dbReference>
<protein>
    <submittedName>
        <fullName evidence="1">Uncharacterized protein</fullName>
    </submittedName>
</protein>
<dbReference type="Proteomes" id="UP000509704">
    <property type="component" value="Chromosome 1"/>
</dbReference>
<dbReference type="GeneID" id="59234045"/>
<reference evidence="1 2" key="1">
    <citation type="submission" date="2020-07" db="EMBL/GenBank/DDBJ databases">
        <title>The yeast mating-type switching endonuclease HO is a domesticated member of an unorthodox homing genetic element family.</title>
        <authorList>
            <person name="Coughlan A.Y."/>
            <person name="Lombardi L."/>
            <person name="Braun-Galleani S."/>
            <person name="Martos A.R."/>
            <person name="Galeote V."/>
            <person name="Bigey F."/>
            <person name="Dequin S."/>
            <person name="Byrne K.P."/>
            <person name="Wolfe K.H."/>
        </authorList>
    </citation>
    <scope>NUCLEOTIDE SEQUENCE [LARGE SCALE GENOMIC DNA]</scope>
    <source>
        <strain evidence="1 2">NRRL Y-6702</strain>
    </source>
</reference>
<evidence type="ECO:0000313" key="2">
    <source>
        <dbReference type="Proteomes" id="UP000509704"/>
    </source>
</evidence>
<evidence type="ECO:0000313" key="1">
    <source>
        <dbReference type="EMBL" id="QLG70409.1"/>
    </source>
</evidence>
<keyword evidence="2" id="KW-1185">Reference proteome</keyword>